<dbReference type="InterPro" id="IPR000845">
    <property type="entry name" value="Nucleoside_phosphorylase_d"/>
</dbReference>
<proteinExistence type="predicted"/>
<dbReference type="RefSeq" id="WP_171474083.1">
    <property type="nucleotide sequence ID" value="NZ_CP053452.2"/>
</dbReference>
<sequence length="207" mass="21488">MSAPREGGVAVLFALEREAAPFRRAVRGQKHVAVCVSGMGRARARRAAEQILRDPVPRLVIAAGFCGALVPALRVGDVVTSPRIITVDHLVTDPAEKRRLGETHDAVDMESSAIAEVCAGRGVAFRAVRAVSDTVDTALSPELARLLSGGNVSPLKACYALCFKPSLLGEFLRLARGTKLAARALAVALEGIVSTSATAAPATASPG</sequence>
<dbReference type="Pfam" id="PF01048">
    <property type="entry name" value="PNP_UDP_1"/>
    <property type="match status" value="2"/>
</dbReference>
<dbReference type="Proteomes" id="UP000503447">
    <property type="component" value="Chromosome"/>
</dbReference>
<dbReference type="AlphaFoldDB" id="A0A6M5YZS2"/>
<keyword evidence="3" id="KW-1185">Reference proteome</keyword>
<dbReference type="GO" id="GO:0005829">
    <property type="term" value="C:cytosol"/>
    <property type="evidence" value="ECO:0007669"/>
    <property type="project" value="TreeGrafter"/>
</dbReference>
<evidence type="ECO:0000259" key="1">
    <source>
        <dbReference type="Pfam" id="PF01048"/>
    </source>
</evidence>
<dbReference type="PANTHER" id="PTHR46832">
    <property type="entry name" value="5'-METHYLTHIOADENOSINE/S-ADENOSYLHOMOCYSTEINE NUCLEOSIDASE"/>
    <property type="match status" value="1"/>
</dbReference>
<accession>A0A6M5YZS2</accession>
<dbReference type="GO" id="GO:0019284">
    <property type="term" value="P:L-methionine salvage from S-adenosylmethionine"/>
    <property type="evidence" value="ECO:0007669"/>
    <property type="project" value="TreeGrafter"/>
</dbReference>
<dbReference type="EMBL" id="CP053452">
    <property type="protein sequence ID" value="QJW99034.1"/>
    <property type="molecule type" value="Genomic_DNA"/>
</dbReference>
<feature type="domain" description="Nucleoside phosphorylase" evidence="1">
    <location>
        <begin position="88"/>
        <end position="137"/>
    </location>
</feature>
<dbReference type="GO" id="GO:0008930">
    <property type="term" value="F:methylthioadenosine nucleosidase activity"/>
    <property type="evidence" value="ECO:0007669"/>
    <property type="project" value="TreeGrafter"/>
</dbReference>
<protein>
    <recommendedName>
        <fullName evidence="1">Nucleoside phosphorylase domain-containing protein</fullName>
    </recommendedName>
</protein>
<dbReference type="GO" id="GO:0009116">
    <property type="term" value="P:nucleoside metabolic process"/>
    <property type="evidence" value="ECO:0007669"/>
    <property type="project" value="InterPro"/>
</dbReference>
<name>A0A6M5YZS2_9BACT</name>
<dbReference type="KEGG" id="ftj:FTUN_6631"/>
<reference evidence="3" key="1">
    <citation type="submission" date="2020-05" db="EMBL/GenBank/DDBJ databases">
        <title>Frigoriglobus tundricola gen. nov., sp. nov., a psychrotolerant cellulolytic planctomycete of the family Gemmataceae with two divergent copies of 16S rRNA gene.</title>
        <authorList>
            <person name="Kulichevskaya I.S."/>
            <person name="Ivanova A.A."/>
            <person name="Naumoff D.G."/>
            <person name="Beletsky A.V."/>
            <person name="Rijpstra W.I.C."/>
            <person name="Sinninghe Damste J.S."/>
            <person name="Mardanov A.V."/>
            <person name="Ravin N.V."/>
            <person name="Dedysh S.N."/>
        </authorList>
    </citation>
    <scope>NUCLEOTIDE SEQUENCE [LARGE SCALE GENOMIC DNA]</scope>
    <source>
        <strain evidence="3">PL17</strain>
    </source>
</reference>
<dbReference type="GO" id="GO:0008782">
    <property type="term" value="F:adenosylhomocysteine nucleosidase activity"/>
    <property type="evidence" value="ECO:0007669"/>
    <property type="project" value="TreeGrafter"/>
</dbReference>
<dbReference type="Gene3D" id="3.40.50.1580">
    <property type="entry name" value="Nucleoside phosphorylase domain"/>
    <property type="match status" value="2"/>
</dbReference>
<organism evidence="2 3">
    <name type="scientific">Frigoriglobus tundricola</name>
    <dbReference type="NCBI Taxonomy" id="2774151"/>
    <lineage>
        <taxon>Bacteria</taxon>
        <taxon>Pseudomonadati</taxon>
        <taxon>Planctomycetota</taxon>
        <taxon>Planctomycetia</taxon>
        <taxon>Gemmatales</taxon>
        <taxon>Gemmataceae</taxon>
        <taxon>Frigoriglobus</taxon>
    </lineage>
</organism>
<dbReference type="InterPro" id="IPR035994">
    <property type="entry name" value="Nucleoside_phosphorylase_sf"/>
</dbReference>
<dbReference type="SUPFAM" id="SSF53167">
    <property type="entry name" value="Purine and uridine phosphorylases"/>
    <property type="match status" value="1"/>
</dbReference>
<gene>
    <name evidence="2" type="ORF">FTUN_6631</name>
</gene>
<feature type="domain" description="Nucleoside phosphorylase" evidence="1">
    <location>
        <begin position="28"/>
        <end position="86"/>
    </location>
</feature>
<evidence type="ECO:0000313" key="3">
    <source>
        <dbReference type="Proteomes" id="UP000503447"/>
    </source>
</evidence>
<dbReference type="PANTHER" id="PTHR46832:SF1">
    <property type="entry name" value="5'-METHYLTHIOADENOSINE_S-ADENOSYLHOMOCYSTEINE NUCLEOSIDASE"/>
    <property type="match status" value="1"/>
</dbReference>
<evidence type="ECO:0000313" key="2">
    <source>
        <dbReference type="EMBL" id="QJW99034.1"/>
    </source>
</evidence>